<feature type="compositionally biased region" description="Low complexity" evidence="11">
    <location>
        <begin position="539"/>
        <end position="556"/>
    </location>
</feature>
<protein>
    <recommendedName>
        <fullName evidence="10">ATP-dependent RNA helicase</fullName>
        <ecNumber evidence="10">3.6.4.13</ecNumber>
    </recommendedName>
</protein>
<keyword evidence="8 10" id="KW-0694">RNA-binding</keyword>
<comment type="subcellular location">
    <subcellularLocation>
        <location evidence="1">Nucleus</location>
        <location evidence="1">Nucleolus</location>
    </subcellularLocation>
</comment>
<evidence type="ECO:0000256" key="6">
    <source>
        <dbReference type="ARBA" id="ARBA00022806"/>
    </source>
</evidence>
<feature type="region of interest" description="Disordered" evidence="11">
    <location>
        <begin position="744"/>
        <end position="825"/>
    </location>
</feature>
<dbReference type="SMART" id="SM00490">
    <property type="entry name" value="HELICc"/>
    <property type="match status" value="1"/>
</dbReference>
<dbReference type="PROSITE" id="PS51192">
    <property type="entry name" value="HELICASE_ATP_BIND_1"/>
    <property type="match status" value="1"/>
</dbReference>
<dbReference type="InterPro" id="IPR025313">
    <property type="entry name" value="SPB4-like_CTE"/>
</dbReference>
<name>A0A5C3NAQ9_9AGAM</name>
<feature type="compositionally biased region" description="Basic and acidic residues" evidence="11">
    <location>
        <begin position="629"/>
        <end position="651"/>
    </location>
</feature>
<evidence type="ECO:0000256" key="8">
    <source>
        <dbReference type="ARBA" id="ARBA00022884"/>
    </source>
</evidence>
<feature type="compositionally biased region" description="Basic and acidic residues" evidence="11">
    <location>
        <begin position="493"/>
        <end position="502"/>
    </location>
</feature>
<dbReference type="Gene3D" id="3.40.50.300">
    <property type="entry name" value="P-loop containing nucleotide triphosphate hydrolases"/>
    <property type="match status" value="2"/>
</dbReference>
<feature type="region of interest" description="Disordered" evidence="11">
    <location>
        <begin position="472"/>
        <end position="510"/>
    </location>
</feature>
<gene>
    <name evidence="15" type="ORF">OE88DRAFT_1723863</name>
</gene>
<evidence type="ECO:0000313" key="16">
    <source>
        <dbReference type="Proteomes" id="UP000305948"/>
    </source>
</evidence>
<reference evidence="15 16" key="1">
    <citation type="journal article" date="2019" name="Nat. Ecol. Evol.">
        <title>Megaphylogeny resolves global patterns of mushroom evolution.</title>
        <authorList>
            <person name="Varga T."/>
            <person name="Krizsan K."/>
            <person name="Foldi C."/>
            <person name="Dima B."/>
            <person name="Sanchez-Garcia M."/>
            <person name="Sanchez-Ramirez S."/>
            <person name="Szollosi G.J."/>
            <person name="Szarkandi J.G."/>
            <person name="Papp V."/>
            <person name="Albert L."/>
            <person name="Andreopoulos W."/>
            <person name="Angelini C."/>
            <person name="Antonin V."/>
            <person name="Barry K.W."/>
            <person name="Bougher N.L."/>
            <person name="Buchanan P."/>
            <person name="Buyck B."/>
            <person name="Bense V."/>
            <person name="Catcheside P."/>
            <person name="Chovatia M."/>
            <person name="Cooper J."/>
            <person name="Damon W."/>
            <person name="Desjardin D."/>
            <person name="Finy P."/>
            <person name="Geml J."/>
            <person name="Haridas S."/>
            <person name="Hughes K."/>
            <person name="Justo A."/>
            <person name="Karasinski D."/>
            <person name="Kautmanova I."/>
            <person name="Kiss B."/>
            <person name="Kocsube S."/>
            <person name="Kotiranta H."/>
            <person name="LaButti K.M."/>
            <person name="Lechner B.E."/>
            <person name="Liimatainen K."/>
            <person name="Lipzen A."/>
            <person name="Lukacs Z."/>
            <person name="Mihaltcheva S."/>
            <person name="Morgado L.N."/>
            <person name="Niskanen T."/>
            <person name="Noordeloos M.E."/>
            <person name="Ohm R.A."/>
            <person name="Ortiz-Santana B."/>
            <person name="Ovrebo C."/>
            <person name="Racz N."/>
            <person name="Riley R."/>
            <person name="Savchenko A."/>
            <person name="Shiryaev A."/>
            <person name="Soop K."/>
            <person name="Spirin V."/>
            <person name="Szebenyi C."/>
            <person name="Tomsovsky M."/>
            <person name="Tulloss R.E."/>
            <person name="Uehling J."/>
            <person name="Grigoriev I.V."/>
            <person name="Vagvolgyi C."/>
            <person name="Papp T."/>
            <person name="Martin F.M."/>
            <person name="Miettinen O."/>
            <person name="Hibbett D.S."/>
            <person name="Nagy L.G."/>
        </authorList>
    </citation>
    <scope>NUCLEOTIDE SEQUENCE [LARGE SCALE GENOMIC DNA]</scope>
    <source>
        <strain evidence="15 16">OMC1185</strain>
    </source>
</reference>
<comment type="function">
    <text evidence="10">RNA helicase.</text>
</comment>
<organism evidence="15 16">
    <name type="scientific">Heliocybe sulcata</name>
    <dbReference type="NCBI Taxonomy" id="5364"/>
    <lineage>
        <taxon>Eukaryota</taxon>
        <taxon>Fungi</taxon>
        <taxon>Dikarya</taxon>
        <taxon>Basidiomycota</taxon>
        <taxon>Agaricomycotina</taxon>
        <taxon>Agaricomycetes</taxon>
        <taxon>Gloeophyllales</taxon>
        <taxon>Gloeophyllaceae</taxon>
        <taxon>Heliocybe</taxon>
    </lineage>
</organism>
<feature type="domain" description="Helicase ATP-binding" evidence="12">
    <location>
        <begin position="162"/>
        <end position="381"/>
    </location>
</feature>
<keyword evidence="3" id="KW-0698">rRNA processing</keyword>
<evidence type="ECO:0000256" key="7">
    <source>
        <dbReference type="ARBA" id="ARBA00022840"/>
    </source>
</evidence>
<comment type="domain">
    <text evidence="10">The Q motif is unique to and characteristic of the DEAD box family of RNA helicases and controls ATP binding and hydrolysis.</text>
</comment>
<dbReference type="GO" id="GO:0003723">
    <property type="term" value="F:RNA binding"/>
    <property type="evidence" value="ECO:0007669"/>
    <property type="project" value="UniProtKB-UniRule"/>
</dbReference>
<dbReference type="InterPro" id="IPR011545">
    <property type="entry name" value="DEAD/DEAH_box_helicase_dom"/>
</dbReference>
<dbReference type="CDD" id="cd18787">
    <property type="entry name" value="SF2_C_DEAD"/>
    <property type="match status" value="1"/>
</dbReference>
<dbReference type="EC" id="3.6.4.13" evidence="10"/>
<dbReference type="STRING" id="5364.A0A5C3NAQ9"/>
<dbReference type="Pfam" id="PF13959">
    <property type="entry name" value="CTE_SPB4"/>
    <property type="match status" value="1"/>
</dbReference>
<evidence type="ECO:0000256" key="1">
    <source>
        <dbReference type="ARBA" id="ARBA00004604"/>
    </source>
</evidence>
<dbReference type="OrthoDB" id="422663at2759"/>
<dbReference type="EMBL" id="ML213506">
    <property type="protein sequence ID" value="TFK54105.1"/>
    <property type="molecule type" value="Genomic_DNA"/>
</dbReference>
<proteinExistence type="inferred from homology"/>
<accession>A0A5C3NAQ9</accession>
<dbReference type="CDD" id="cd17949">
    <property type="entry name" value="DEADc_DDX31"/>
    <property type="match status" value="1"/>
</dbReference>
<keyword evidence="6 10" id="KW-0347">Helicase</keyword>
<dbReference type="SMART" id="SM00487">
    <property type="entry name" value="DEXDc"/>
    <property type="match status" value="1"/>
</dbReference>
<dbReference type="PROSITE" id="PS00039">
    <property type="entry name" value="DEAD_ATP_HELICASE"/>
    <property type="match status" value="1"/>
</dbReference>
<feature type="region of interest" description="Disordered" evidence="11">
    <location>
        <begin position="533"/>
        <end position="556"/>
    </location>
</feature>
<feature type="compositionally biased region" description="Polar residues" evidence="11">
    <location>
        <begin position="763"/>
        <end position="775"/>
    </location>
</feature>
<evidence type="ECO:0000313" key="15">
    <source>
        <dbReference type="EMBL" id="TFK54105.1"/>
    </source>
</evidence>
<keyword evidence="4 10" id="KW-0547">Nucleotide-binding</keyword>
<dbReference type="SUPFAM" id="SSF52540">
    <property type="entry name" value="P-loop containing nucleoside triphosphate hydrolases"/>
    <property type="match status" value="2"/>
</dbReference>
<dbReference type="PROSITE" id="PS51194">
    <property type="entry name" value="HELICASE_CTER"/>
    <property type="match status" value="1"/>
</dbReference>
<comment type="similarity">
    <text evidence="10">Belongs to the DEAD box helicase family.</text>
</comment>
<dbReference type="InterPro" id="IPR001650">
    <property type="entry name" value="Helicase_C-like"/>
</dbReference>
<dbReference type="PANTHER" id="PTHR24031">
    <property type="entry name" value="RNA HELICASE"/>
    <property type="match status" value="1"/>
</dbReference>
<keyword evidence="2" id="KW-0690">Ribosome biogenesis</keyword>
<dbReference type="GO" id="GO:0016887">
    <property type="term" value="F:ATP hydrolysis activity"/>
    <property type="evidence" value="ECO:0007669"/>
    <property type="project" value="RHEA"/>
</dbReference>
<dbReference type="GO" id="GO:0005730">
    <property type="term" value="C:nucleolus"/>
    <property type="evidence" value="ECO:0007669"/>
    <property type="project" value="UniProtKB-SubCell"/>
</dbReference>
<feature type="region of interest" description="Disordered" evidence="11">
    <location>
        <begin position="629"/>
        <end position="655"/>
    </location>
</feature>
<evidence type="ECO:0000256" key="9">
    <source>
        <dbReference type="PROSITE-ProRule" id="PRU00552"/>
    </source>
</evidence>
<evidence type="ECO:0000259" key="12">
    <source>
        <dbReference type="PROSITE" id="PS51192"/>
    </source>
</evidence>
<keyword evidence="5 10" id="KW-0378">Hydrolase</keyword>
<keyword evidence="7 10" id="KW-0067">ATP-binding</keyword>
<evidence type="ECO:0000256" key="10">
    <source>
        <dbReference type="RuleBase" id="RU365068"/>
    </source>
</evidence>
<comment type="catalytic activity">
    <reaction evidence="10">
        <text>ATP + H2O = ADP + phosphate + H(+)</text>
        <dbReference type="Rhea" id="RHEA:13065"/>
        <dbReference type="ChEBI" id="CHEBI:15377"/>
        <dbReference type="ChEBI" id="CHEBI:15378"/>
        <dbReference type="ChEBI" id="CHEBI:30616"/>
        <dbReference type="ChEBI" id="CHEBI:43474"/>
        <dbReference type="ChEBI" id="CHEBI:456216"/>
        <dbReference type="EC" id="3.6.4.13"/>
    </reaction>
</comment>
<dbReference type="GO" id="GO:0003724">
    <property type="term" value="F:RNA helicase activity"/>
    <property type="evidence" value="ECO:0007669"/>
    <property type="project" value="UniProtKB-EC"/>
</dbReference>
<dbReference type="InterPro" id="IPR014001">
    <property type="entry name" value="Helicase_ATP-bd"/>
</dbReference>
<evidence type="ECO:0000256" key="11">
    <source>
        <dbReference type="SAM" id="MobiDB-lite"/>
    </source>
</evidence>
<evidence type="ECO:0000256" key="2">
    <source>
        <dbReference type="ARBA" id="ARBA00022517"/>
    </source>
</evidence>
<dbReference type="InterPro" id="IPR027417">
    <property type="entry name" value="P-loop_NTPase"/>
</dbReference>
<dbReference type="SMART" id="SM01178">
    <property type="entry name" value="DUF4217"/>
    <property type="match status" value="1"/>
</dbReference>
<dbReference type="GO" id="GO:0006364">
    <property type="term" value="P:rRNA processing"/>
    <property type="evidence" value="ECO:0007669"/>
    <property type="project" value="UniProtKB-KW"/>
</dbReference>
<sequence length="845" mass="91812">MDDDLILNLAVDDGRKVNSKASVNKGGRWTDRLKAKRGAKRKSRSDEKTSAKAVSNDDGAARPSPAKKPRRDPAPPSKPDHPKSQAARPQPQFISSLFTSNPRVEAPVADHNHKVPQQPSNAPLDSSTFAGLGLSPLLVSHLTTKMHISAPTSIQKAALPALLSSSHSRDLFIQAQTGSGKTLSFLLPIIQDLLPLSSLSWIDRSIGTLAIIIAPTRELAKQISDVLEALLQMRLRPERDDEASSARMTRWLVSGVLTGGSTRTHEKARLRKGLPILVATPGRLLDHLQNTTSFNVGKCRWLVLDEADRLMELGFEETIRGIVKGLDGRRGLALQAFREGKSLEAGGWDWERRRRTVLCSATIREDVQKLAGTTLLDPLVVKPTESDIPPEDKAAVGLDGVSSKATEKFTPPSQLSQKYVVVPLKLRLVALVALLRQLLGQAQKGRGCKIIVFLSCTDSVDFHWRLLGDASMEEGEESKSSSDEESGDEEGSERDVKSEAKGSNDGIASRSSLLPDTSLFRLHGSLPLATRQATVRQFSSSPKPHSSTNTSPSSPQYSVLLCTSVASRGLDLPLVRAVIQCDLPTEGGATEYVHRVGRTARAGRGGEAWAFVGPSELEWVGWVEARMRGEEGAGEKEKGKGGSKGDKEGGEGKGQMVGVKVEEVLRGGFGGKGREYEQRATEVQLVFERWVLRKHENAELARKAYLSHMRAYATHPSDEKHIFHIRHLHIGHLAKSFALREAPTAVSHKKGSSKLSNAKGKSRPSSNARGNSTPSAKVKTRAREGKGDSSGEDDDEPEAERRMREAVRAQGRLSKKKGVLMSSGVSEFQVTAGNDLDALVQGYRL</sequence>
<dbReference type="GO" id="GO:0005524">
    <property type="term" value="F:ATP binding"/>
    <property type="evidence" value="ECO:0007669"/>
    <property type="project" value="UniProtKB-UniRule"/>
</dbReference>
<feature type="short sequence motif" description="Q motif" evidence="9">
    <location>
        <begin position="127"/>
        <end position="156"/>
    </location>
</feature>
<dbReference type="InterPro" id="IPR014014">
    <property type="entry name" value="RNA_helicase_DEAD_Q_motif"/>
</dbReference>
<dbReference type="PROSITE" id="PS51195">
    <property type="entry name" value="Q_MOTIF"/>
    <property type="match status" value="1"/>
</dbReference>
<dbReference type="Proteomes" id="UP000305948">
    <property type="component" value="Unassembled WGS sequence"/>
</dbReference>
<dbReference type="InterPro" id="IPR000629">
    <property type="entry name" value="RNA-helicase_DEAD-box_CS"/>
</dbReference>
<evidence type="ECO:0000259" key="13">
    <source>
        <dbReference type="PROSITE" id="PS51194"/>
    </source>
</evidence>
<dbReference type="Pfam" id="PF00270">
    <property type="entry name" value="DEAD"/>
    <property type="match status" value="1"/>
</dbReference>
<evidence type="ECO:0000256" key="5">
    <source>
        <dbReference type="ARBA" id="ARBA00022801"/>
    </source>
</evidence>
<feature type="domain" description="DEAD-box RNA helicase Q" evidence="14">
    <location>
        <begin position="127"/>
        <end position="156"/>
    </location>
</feature>
<dbReference type="AlphaFoldDB" id="A0A5C3NAQ9"/>
<feature type="compositionally biased region" description="Acidic residues" evidence="11">
    <location>
        <begin position="483"/>
        <end position="492"/>
    </location>
</feature>
<feature type="domain" description="Helicase C-terminal" evidence="13">
    <location>
        <begin position="434"/>
        <end position="643"/>
    </location>
</feature>
<evidence type="ECO:0000259" key="14">
    <source>
        <dbReference type="PROSITE" id="PS51195"/>
    </source>
</evidence>
<feature type="region of interest" description="Disordered" evidence="11">
    <location>
        <begin position="19"/>
        <end position="89"/>
    </location>
</feature>
<evidence type="ECO:0000256" key="3">
    <source>
        <dbReference type="ARBA" id="ARBA00022552"/>
    </source>
</evidence>
<dbReference type="Pfam" id="PF00271">
    <property type="entry name" value="Helicase_C"/>
    <property type="match status" value="1"/>
</dbReference>
<evidence type="ECO:0000256" key="4">
    <source>
        <dbReference type="ARBA" id="ARBA00022741"/>
    </source>
</evidence>
<feature type="compositionally biased region" description="Basic residues" evidence="11">
    <location>
        <begin position="34"/>
        <end position="43"/>
    </location>
</feature>
<keyword evidence="16" id="KW-1185">Reference proteome</keyword>